<keyword evidence="5" id="KW-0234">DNA repair</keyword>
<accession>A0ABX6EXS3</accession>
<dbReference type="InterPro" id="IPR018574">
    <property type="entry name" value="Structure-sp_endonuc_su_Slx4"/>
</dbReference>
<evidence type="ECO:0000256" key="1">
    <source>
        <dbReference type="ARBA" id="ARBA00004123"/>
    </source>
</evidence>
<organism evidence="9 10">
    <name type="scientific">Kluyveromyces marxianus</name>
    <name type="common">Yeast</name>
    <name type="synonym">Candida kefyr</name>
    <dbReference type="NCBI Taxonomy" id="4911"/>
    <lineage>
        <taxon>Eukaryota</taxon>
        <taxon>Fungi</taxon>
        <taxon>Dikarya</taxon>
        <taxon>Ascomycota</taxon>
        <taxon>Saccharomycotina</taxon>
        <taxon>Saccharomycetes</taxon>
        <taxon>Saccharomycetales</taxon>
        <taxon>Saccharomycetaceae</taxon>
        <taxon>Kluyveromyces</taxon>
    </lineage>
</organism>
<evidence type="ECO:0000313" key="9">
    <source>
        <dbReference type="EMBL" id="QGN16862.1"/>
    </source>
</evidence>
<evidence type="ECO:0000256" key="5">
    <source>
        <dbReference type="ARBA" id="ARBA00023204"/>
    </source>
</evidence>
<evidence type="ECO:0000256" key="3">
    <source>
        <dbReference type="ARBA" id="ARBA00022763"/>
    </source>
</evidence>
<keyword evidence="6" id="KW-0539">Nucleus</keyword>
<dbReference type="EMBL" id="CP015058">
    <property type="protein sequence ID" value="QGN16862.1"/>
    <property type="molecule type" value="Genomic_DNA"/>
</dbReference>
<feature type="compositionally biased region" description="Basic and acidic residues" evidence="8">
    <location>
        <begin position="110"/>
        <end position="121"/>
    </location>
</feature>
<evidence type="ECO:0000256" key="2">
    <source>
        <dbReference type="ARBA" id="ARBA00006661"/>
    </source>
</evidence>
<name>A0ABX6EXS3_KLUMA</name>
<evidence type="ECO:0000256" key="4">
    <source>
        <dbReference type="ARBA" id="ARBA00023172"/>
    </source>
</evidence>
<dbReference type="GO" id="GO:0004519">
    <property type="term" value="F:endonuclease activity"/>
    <property type="evidence" value="ECO:0007669"/>
    <property type="project" value="UniProtKB-KW"/>
</dbReference>
<reference evidence="9 10" key="1">
    <citation type="submission" date="2016-03" db="EMBL/GenBank/DDBJ databases">
        <title>How can Kluyveromyces marxianus grow so fast - potential evolutionary course in Saccharomyces Complex revealed by comparative genomics.</title>
        <authorList>
            <person name="Mo W."/>
            <person name="Lu W."/>
            <person name="Yang X."/>
            <person name="Qi J."/>
            <person name="Lv H."/>
        </authorList>
    </citation>
    <scope>NUCLEOTIDE SEQUENCE [LARGE SCALE GENOMIC DNA]</scope>
    <source>
        <strain evidence="9 10">FIM1</strain>
    </source>
</reference>
<comment type="similarity">
    <text evidence="2">Belongs to the SLX4 family.</text>
</comment>
<evidence type="ECO:0000256" key="7">
    <source>
        <dbReference type="ARBA" id="ARBA00029496"/>
    </source>
</evidence>
<keyword evidence="4" id="KW-0233">DNA recombination</keyword>
<sequence>MANAMHDDLEEAGRHLQMVDGHLSEESMEHGEIAMTQVPVMFGDTEMEMEMEMETQIPEEEEDDGILVSTQVQAQIDELDEQAHVMKSFRNVLSKFALETQQGPGPGPGREPEQELERELEPSVSVSPKKRPTKKIVKAVKKKAAPRVQKRIKSITQFNTDKWEDIRAHDRAQKMISMLSGKSAKVKKLVSKLNCDVAADAGADQTDTDSQFAPFNESEWQHIIALLREKLPKVSRKEISSVQSYVYGKSQGLWEASQMSPEKQEQEENQEYFGTGPESAAAAGMVQDDHRLSVYTLSQLVEGHSSISSSSKSSNNNSGSANQNSSDDSIQHIQNVPDVSCIDVPSSETGYASQVADSCDTGSIISLDRRSLCMGSDWEAEAESETEAETEAEIAMEIDIDIEKEKEKAKEKQMKAPFRTQSYDVVSSIVSPMKSTRMPSIQVPATRTTTFQDQNLVQTQTQLQAQNSAQVPSLKHLHTVKLIVDSNTDANEILSSVGPMSNESDQHDSLSTVTTSMLHRDNEIIIGSEEEKDSNEYSILEVQEVPLQVLSHPRPRPLSLVSSAHPSPKIRLKTPISATDSLDSQLQPPLMTTQNSSPSTAKLRQSLRTIGLKPCKNKVQMLQVWDTLEAKFPGLSDTDGPAQLRQFLTDLIVQNRDESASLMEQIYTFEPIRFEQLKSWLVSLDSFTELIDDSFIKKWADLNGIVFRNNAESQSLSQSQTLPSQPLSQLQSPSLSP</sequence>
<proteinExistence type="inferred from homology"/>
<dbReference type="Proteomes" id="UP000422736">
    <property type="component" value="Chromosome 5"/>
</dbReference>
<evidence type="ECO:0000256" key="8">
    <source>
        <dbReference type="SAM" id="MobiDB-lite"/>
    </source>
</evidence>
<keyword evidence="9" id="KW-0378">Hydrolase</keyword>
<keyword evidence="10" id="KW-1185">Reference proteome</keyword>
<comment type="subcellular location">
    <subcellularLocation>
        <location evidence="1">Nucleus</location>
    </subcellularLocation>
</comment>
<feature type="region of interest" description="Disordered" evidence="8">
    <location>
        <begin position="306"/>
        <end position="328"/>
    </location>
</feature>
<keyword evidence="9" id="KW-0255">Endonuclease</keyword>
<dbReference type="Pfam" id="PF09494">
    <property type="entry name" value="Slx4"/>
    <property type="match status" value="1"/>
</dbReference>
<gene>
    <name evidence="9" type="primary">SLX4</name>
    <name evidence="9" type="ORF">FIM1_3588</name>
</gene>
<protein>
    <recommendedName>
        <fullName evidence="7">Structure-specific endonuclease subunit SLX4</fullName>
    </recommendedName>
</protein>
<evidence type="ECO:0000256" key="6">
    <source>
        <dbReference type="ARBA" id="ARBA00023242"/>
    </source>
</evidence>
<evidence type="ECO:0000313" key="10">
    <source>
        <dbReference type="Proteomes" id="UP000422736"/>
    </source>
</evidence>
<keyword evidence="3" id="KW-0227">DNA damage</keyword>
<keyword evidence="9" id="KW-0540">Nuclease</keyword>
<feature type="region of interest" description="Disordered" evidence="8">
    <location>
        <begin position="99"/>
        <end position="133"/>
    </location>
</feature>
<feature type="region of interest" description="Disordered" evidence="8">
    <location>
        <begin position="716"/>
        <end position="737"/>
    </location>
</feature>
<feature type="region of interest" description="Disordered" evidence="8">
    <location>
        <begin position="581"/>
        <end position="601"/>
    </location>
</feature>